<accession>A0A6H2A570</accession>
<reference evidence="1" key="1">
    <citation type="submission" date="2020-03" db="EMBL/GenBank/DDBJ databases">
        <title>The deep terrestrial virosphere.</title>
        <authorList>
            <person name="Holmfeldt K."/>
            <person name="Nilsson E."/>
            <person name="Simone D."/>
            <person name="Lopez-Fernandez M."/>
            <person name="Wu X."/>
            <person name="de Brujin I."/>
            <person name="Lundin D."/>
            <person name="Andersson A."/>
            <person name="Bertilsson S."/>
            <person name="Dopson M."/>
        </authorList>
    </citation>
    <scope>NUCLEOTIDE SEQUENCE</scope>
    <source>
        <strain evidence="1">TM448A06044</strain>
    </source>
</reference>
<proteinExistence type="predicted"/>
<name>A0A6H2A570_9ZZZZ</name>
<organism evidence="1">
    <name type="scientific">viral metagenome</name>
    <dbReference type="NCBI Taxonomy" id="1070528"/>
    <lineage>
        <taxon>unclassified sequences</taxon>
        <taxon>metagenomes</taxon>
        <taxon>organismal metagenomes</taxon>
    </lineage>
</organism>
<dbReference type="AlphaFoldDB" id="A0A6H2A570"/>
<evidence type="ECO:0000313" key="1">
    <source>
        <dbReference type="EMBL" id="QJA54862.1"/>
    </source>
</evidence>
<gene>
    <name evidence="1" type="ORF">TM448A06044_0003</name>
</gene>
<protein>
    <submittedName>
        <fullName evidence="1">Uncharacterized protein</fullName>
    </submittedName>
</protein>
<sequence>MEKRIQVGFTQVTKEDWNKFSSVCRANGETITKVLWRAAQEYVEKHEKERKWIKKT</sequence>
<dbReference type="EMBL" id="MT144545">
    <property type="protein sequence ID" value="QJA54862.1"/>
    <property type="molecule type" value="Genomic_DNA"/>
</dbReference>